<proteinExistence type="predicted"/>
<keyword evidence="1" id="KW-1133">Transmembrane helix</keyword>
<dbReference type="PROSITE" id="PS51257">
    <property type="entry name" value="PROKAR_LIPOPROTEIN"/>
    <property type="match status" value="1"/>
</dbReference>
<protein>
    <recommendedName>
        <fullName evidence="4">Lipoprotein</fullName>
    </recommendedName>
</protein>
<sequence length="200" mass="24110">MIYYRKFIWWLMIFGVFLGCMGPSDHKVRKQKWIHELLDVKIYLGESREFVIKRMKRQGFIEVENTESGALNENEFIHYFDKERSGYTIQISNRAMLIFDRWYDEVTDIHVDLKEVNLYELDRLFIKGGLVLIDERYLSQNNSVYEKDMISIRYDTPHKSIFDSFSIFPISASVMFDAQENRDNISFLRIWISDGNFRYF</sequence>
<keyword evidence="1" id="KW-0812">Transmembrane</keyword>
<evidence type="ECO:0000256" key="1">
    <source>
        <dbReference type="SAM" id="Phobius"/>
    </source>
</evidence>
<evidence type="ECO:0008006" key="4">
    <source>
        <dbReference type="Google" id="ProtNLM"/>
    </source>
</evidence>
<dbReference type="Proteomes" id="UP000711995">
    <property type="component" value="Unassembled WGS sequence"/>
</dbReference>
<feature type="transmembrane region" description="Helical" evidence="1">
    <location>
        <begin position="7"/>
        <end position="24"/>
    </location>
</feature>
<organism evidence="2 3">
    <name type="scientific">Entomospira entomophila</name>
    <dbReference type="NCBI Taxonomy" id="2719988"/>
    <lineage>
        <taxon>Bacteria</taxon>
        <taxon>Pseudomonadati</taxon>
        <taxon>Spirochaetota</taxon>
        <taxon>Spirochaetia</taxon>
        <taxon>Spirochaetales</taxon>
        <taxon>Spirochaetaceae</taxon>
        <taxon>Entomospira</taxon>
    </lineage>
</organism>
<evidence type="ECO:0000313" key="3">
    <source>
        <dbReference type="Proteomes" id="UP000711995"/>
    </source>
</evidence>
<gene>
    <name evidence="2" type="ORF">HCT14_06020</name>
</gene>
<keyword evidence="3" id="KW-1185">Reference proteome</keyword>
<comment type="caution">
    <text evidence="2">The sequence shown here is derived from an EMBL/GenBank/DDBJ whole genome shotgun (WGS) entry which is preliminary data.</text>
</comment>
<dbReference type="AlphaFoldDB" id="A0A968KU42"/>
<keyword evidence="1" id="KW-0472">Membrane</keyword>
<name>A0A968KU42_9SPIO</name>
<reference evidence="2 3" key="1">
    <citation type="submission" date="2020-03" db="EMBL/GenBank/DDBJ databases">
        <title>Spirochaetal bacteria isolated from arthropods constitute a novel genus Entomospira genus novum within the order Spirochaetales.</title>
        <authorList>
            <person name="Grana-Miraglia L."/>
            <person name="Sikutova S."/>
            <person name="Fingerle V."/>
            <person name="Sing A."/>
            <person name="Castillo-Ramirez S."/>
            <person name="Margos G."/>
            <person name="Rudolf I."/>
        </authorList>
    </citation>
    <scope>NUCLEOTIDE SEQUENCE [LARGE SCALE GENOMIC DNA]</scope>
    <source>
        <strain evidence="2 3">BR193</strain>
    </source>
</reference>
<accession>A0A968KU42</accession>
<dbReference type="EMBL" id="JAATLJ010000001">
    <property type="protein sequence ID" value="NIZ41056.1"/>
    <property type="molecule type" value="Genomic_DNA"/>
</dbReference>
<dbReference type="RefSeq" id="WP_167700636.1">
    <property type="nucleotide sequence ID" value="NZ_CP118174.1"/>
</dbReference>
<evidence type="ECO:0000313" key="2">
    <source>
        <dbReference type="EMBL" id="NIZ41056.1"/>
    </source>
</evidence>